<comment type="caution">
    <text evidence="1">The sequence shown here is derived from an EMBL/GenBank/DDBJ whole genome shotgun (WGS) entry which is preliminary data.</text>
</comment>
<reference evidence="1 2" key="1">
    <citation type="submission" date="2017-10" db="EMBL/GenBank/DDBJ databases">
        <authorList>
            <person name="Banno H."/>
            <person name="Chua N.-H."/>
        </authorList>
    </citation>
    <scope>NUCLEOTIDE SEQUENCE [LARGE SCALE GENOMIC DNA]</scope>
    <source>
        <strain evidence="1 2">SCPM-O-B-7607</strain>
    </source>
</reference>
<dbReference type="NCBIfam" id="TIGR01563">
    <property type="entry name" value="gp16_SPP1"/>
    <property type="match status" value="1"/>
</dbReference>
<evidence type="ECO:0000313" key="1">
    <source>
        <dbReference type="EMBL" id="PHZ28072.1"/>
    </source>
</evidence>
<accession>A0A2G4U490</accession>
<dbReference type="Pfam" id="PF05521">
    <property type="entry name" value="Phage_HCP"/>
    <property type="match status" value="1"/>
</dbReference>
<dbReference type="RefSeq" id="WP_099460482.1">
    <property type="nucleotide sequence ID" value="NZ_PEHN01000005.1"/>
</dbReference>
<dbReference type="EMBL" id="PEHN01000005">
    <property type="protein sequence ID" value="PHZ28072.1"/>
    <property type="molecule type" value="Genomic_DNA"/>
</dbReference>
<gene>
    <name evidence="1" type="ORF">CS533_07390</name>
</gene>
<dbReference type="InterPro" id="IPR008767">
    <property type="entry name" value="Phage_SPP1_head-tail_adaptor"/>
</dbReference>
<sequence length="113" mass="12599">MKAGKLRYRVTVQKRASGVLPSGQPVTDWEKLISVRADITDISGRELISSGAELAETTVRIWMRRYRSFPVTSANRIVHEPPTGNGDIYDIVSVITAENNTRLELLCKRGVKS</sequence>
<dbReference type="AlphaFoldDB" id="A0A2G4U490"/>
<dbReference type="InterPro" id="IPR038666">
    <property type="entry name" value="SSP1_head-tail_sf"/>
</dbReference>
<name>A0A2G4U490_YERBE</name>
<dbReference type="Gene3D" id="2.40.10.270">
    <property type="entry name" value="Bacteriophage SPP1 head-tail adaptor protein"/>
    <property type="match status" value="1"/>
</dbReference>
<dbReference type="Proteomes" id="UP000229378">
    <property type="component" value="Unassembled WGS sequence"/>
</dbReference>
<organism evidence="1 2">
    <name type="scientific">Yersinia bercovieri</name>
    <dbReference type="NCBI Taxonomy" id="634"/>
    <lineage>
        <taxon>Bacteria</taxon>
        <taxon>Pseudomonadati</taxon>
        <taxon>Pseudomonadota</taxon>
        <taxon>Gammaproteobacteria</taxon>
        <taxon>Enterobacterales</taxon>
        <taxon>Yersiniaceae</taxon>
        <taxon>Yersinia</taxon>
    </lineage>
</organism>
<protein>
    <submittedName>
        <fullName evidence="1">Phage head-tail joining protein</fullName>
    </submittedName>
</protein>
<proteinExistence type="predicted"/>
<evidence type="ECO:0000313" key="2">
    <source>
        <dbReference type="Proteomes" id="UP000229378"/>
    </source>
</evidence>